<comment type="caution">
    <text evidence="4">The sequence shown here is derived from an EMBL/GenBank/DDBJ whole genome shotgun (WGS) entry which is preliminary data.</text>
</comment>
<feature type="transmembrane region" description="Helical" evidence="2">
    <location>
        <begin position="215"/>
        <end position="236"/>
    </location>
</feature>
<feature type="transmembrane region" description="Helical" evidence="2">
    <location>
        <begin position="343"/>
        <end position="361"/>
    </location>
</feature>
<dbReference type="InterPro" id="IPR006976">
    <property type="entry name" value="VanZ-like"/>
</dbReference>
<feature type="transmembrane region" description="Helical" evidence="2">
    <location>
        <begin position="284"/>
        <end position="302"/>
    </location>
</feature>
<feature type="transmembrane region" description="Helical" evidence="2">
    <location>
        <begin position="309"/>
        <end position="331"/>
    </location>
</feature>
<accession>A0A254N0R7</accession>
<gene>
    <name evidence="4" type="ORF">CDO81_22970</name>
</gene>
<keyword evidence="5" id="KW-1185">Reference proteome</keyword>
<keyword evidence="2" id="KW-0812">Transmembrane</keyword>
<evidence type="ECO:0000256" key="2">
    <source>
        <dbReference type="SAM" id="Phobius"/>
    </source>
</evidence>
<reference evidence="4 5" key="1">
    <citation type="journal article" date="2007" name="Int. J. Syst. Evol. Microbiol.">
        <title>Description of Pelomonas aquatica sp. nov. and Pelomonas puraquae sp. nov., isolated from industrial and haemodialysis water.</title>
        <authorList>
            <person name="Gomila M."/>
            <person name="Bowien B."/>
            <person name="Falsen E."/>
            <person name="Moore E.R."/>
            <person name="Lalucat J."/>
        </authorList>
    </citation>
    <scope>NUCLEOTIDE SEQUENCE [LARGE SCALE GENOMIC DNA]</scope>
    <source>
        <strain evidence="4 5">CCUG 52769</strain>
    </source>
</reference>
<sequence length="433" mass="46472">MAACQAAAGGFRGRLSPHEPPAVAQLRGTGQPPQSPLVPGLQRDLCPAVHRHRRAGDGQAVLSRRIAVPRRQSSATWLLLAHIGLILYASLYPFWPLRAPPGLGVPWLFSLPWPTRFYAFDVQANLIGYVPLGLLGFAAAIRSGWGLRAALAAALLPGPLLSFLMETLQFYVPGRVPSLSDWALNSAGSTLGAVLGLLFNALGWVRRWQDMREHWFGASSAPALALLALWPLALLYPTPLPFGLGQWLPWWRESLVDALAGTPWALNWGDGVIIERELPPGLEALAIGLGLLAPVLLMITVARPGLRRLALAAGAVVLGLLGTTTATAMAFGPDHAWAWLSDATRPGVGLGVGLALLACLLPSRVAAAFGLFALCALVGLISIAPGDPYLTLNLQAWEHGRFVNLYGLTRWLAWTWPFVALVWLAARLVQKPQ</sequence>
<feature type="transmembrane region" description="Helical" evidence="2">
    <location>
        <begin position="74"/>
        <end position="95"/>
    </location>
</feature>
<proteinExistence type="predicted"/>
<feature type="transmembrane region" description="Helical" evidence="2">
    <location>
        <begin position="115"/>
        <end position="137"/>
    </location>
</feature>
<feature type="transmembrane region" description="Helical" evidence="2">
    <location>
        <begin position="411"/>
        <end position="429"/>
    </location>
</feature>
<evidence type="ECO:0000313" key="4">
    <source>
        <dbReference type="EMBL" id="OWR01879.1"/>
    </source>
</evidence>
<dbReference type="AlphaFoldDB" id="A0A254N0R7"/>
<dbReference type="Pfam" id="PF04892">
    <property type="entry name" value="VanZ"/>
    <property type="match status" value="1"/>
</dbReference>
<feature type="domain" description="VanZ-like" evidence="3">
    <location>
        <begin position="113"/>
        <end position="199"/>
    </location>
</feature>
<feature type="transmembrane region" description="Helical" evidence="2">
    <location>
        <begin position="183"/>
        <end position="203"/>
    </location>
</feature>
<feature type="transmembrane region" description="Helical" evidence="2">
    <location>
        <begin position="368"/>
        <end position="391"/>
    </location>
</feature>
<keyword evidence="2" id="KW-1133">Transmembrane helix</keyword>
<evidence type="ECO:0000259" key="3">
    <source>
        <dbReference type="Pfam" id="PF04892"/>
    </source>
</evidence>
<organism evidence="4 5">
    <name type="scientific">Roseateles puraquae</name>
    <dbReference type="NCBI Taxonomy" id="431059"/>
    <lineage>
        <taxon>Bacteria</taxon>
        <taxon>Pseudomonadati</taxon>
        <taxon>Pseudomonadota</taxon>
        <taxon>Betaproteobacteria</taxon>
        <taxon>Burkholderiales</taxon>
        <taxon>Sphaerotilaceae</taxon>
        <taxon>Roseateles</taxon>
    </lineage>
</organism>
<evidence type="ECO:0000256" key="1">
    <source>
        <dbReference type="SAM" id="MobiDB-lite"/>
    </source>
</evidence>
<feature type="transmembrane region" description="Helical" evidence="2">
    <location>
        <begin position="149"/>
        <end position="171"/>
    </location>
</feature>
<name>A0A254N0R7_9BURK</name>
<dbReference type="EMBL" id="NISI01000012">
    <property type="protein sequence ID" value="OWR01879.1"/>
    <property type="molecule type" value="Genomic_DNA"/>
</dbReference>
<keyword evidence="2" id="KW-0472">Membrane</keyword>
<evidence type="ECO:0000313" key="5">
    <source>
        <dbReference type="Proteomes" id="UP000197446"/>
    </source>
</evidence>
<protein>
    <submittedName>
        <fullName evidence="4">Teicoplanin resistance protein VanZ</fullName>
    </submittedName>
</protein>
<dbReference type="Proteomes" id="UP000197446">
    <property type="component" value="Unassembled WGS sequence"/>
</dbReference>
<feature type="region of interest" description="Disordered" evidence="1">
    <location>
        <begin position="6"/>
        <end position="38"/>
    </location>
</feature>